<sequence>MRKIVLYIAMSLDGYIADANGGVSWLRGQDPDNESEGSYPEFVRDIDTVVMGWETYHQVITELSPDEWVYEDLMAYVITHREETSSEKIRFVHESPSELMKKLKELDGKDIWICGGASIARQLMQNGMIDRFYISVIPVLLGAGIRLFGELPEALELRLMDARSYNGIVELRYEKR</sequence>
<comment type="caution">
    <text evidence="2">The sequence shown here is derived from an EMBL/GenBank/DDBJ whole genome shotgun (WGS) entry which is preliminary data.</text>
</comment>
<dbReference type="EMBL" id="DWWK01000023">
    <property type="protein sequence ID" value="HJC37838.1"/>
    <property type="molecule type" value="Genomic_DNA"/>
</dbReference>
<evidence type="ECO:0000259" key="1">
    <source>
        <dbReference type="Pfam" id="PF01872"/>
    </source>
</evidence>
<evidence type="ECO:0000313" key="3">
    <source>
        <dbReference type="Proteomes" id="UP000823894"/>
    </source>
</evidence>
<dbReference type="AlphaFoldDB" id="A0A9D2NUR4"/>
<organism evidence="2 3">
    <name type="scientific">Candidatus Mediterraneibacter faecigallinarum</name>
    <dbReference type="NCBI Taxonomy" id="2838669"/>
    <lineage>
        <taxon>Bacteria</taxon>
        <taxon>Bacillati</taxon>
        <taxon>Bacillota</taxon>
        <taxon>Clostridia</taxon>
        <taxon>Lachnospirales</taxon>
        <taxon>Lachnospiraceae</taxon>
        <taxon>Mediterraneibacter</taxon>
    </lineage>
</organism>
<reference evidence="2" key="2">
    <citation type="submission" date="2021-04" db="EMBL/GenBank/DDBJ databases">
        <authorList>
            <person name="Gilroy R."/>
        </authorList>
    </citation>
    <scope>NUCLEOTIDE SEQUENCE</scope>
    <source>
        <strain evidence="2">ChiGjej1B1-1692</strain>
    </source>
</reference>
<dbReference type="Proteomes" id="UP000823894">
    <property type="component" value="Unassembled WGS sequence"/>
</dbReference>
<dbReference type="Pfam" id="PF01872">
    <property type="entry name" value="RibD_C"/>
    <property type="match status" value="1"/>
</dbReference>
<gene>
    <name evidence="2" type="ORF">H9757_02045</name>
</gene>
<dbReference type="InterPro" id="IPR050765">
    <property type="entry name" value="Riboflavin_Biosynth_HTPR"/>
</dbReference>
<dbReference type="PANTHER" id="PTHR38011:SF11">
    <property type="entry name" value="2,5-DIAMINO-6-RIBOSYLAMINO-4(3H)-PYRIMIDINONE 5'-PHOSPHATE REDUCTASE"/>
    <property type="match status" value="1"/>
</dbReference>
<dbReference type="InterPro" id="IPR024072">
    <property type="entry name" value="DHFR-like_dom_sf"/>
</dbReference>
<dbReference type="PANTHER" id="PTHR38011">
    <property type="entry name" value="DIHYDROFOLATE REDUCTASE FAMILY PROTEIN (AFU_ORTHOLOGUE AFUA_8G06820)"/>
    <property type="match status" value="1"/>
</dbReference>
<dbReference type="GO" id="GO:0008703">
    <property type="term" value="F:5-amino-6-(5-phosphoribosylamino)uracil reductase activity"/>
    <property type="evidence" value="ECO:0007669"/>
    <property type="project" value="InterPro"/>
</dbReference>
<dbReference type="Gene3D" id="3.40.430.10">
    <property type="entry name" value="Dihydrofolate Reductase, subunit A"/>
    <property type="match status" value="1"/>
</dbReference>
<reference evidence="2" key="1">
    <citation type="journal article" date="2021" name="PeerJ">
        <title>Extensive microbial diversity within the chicken gut microbiome revealed by metagenomics and culture.</title>
        <authorList>
            <person name="Gilroy R."/>
            <person name="Ravi A."/>
            <person name="Getino M."/>
            <person name="Pursley I."/>
            <person name="Horton D.L."/>
            <person name="Alikhan N.F."/>
            <person name="Baker D."/>
            <person name="Gharbi K."/>
            <person name="Hall N."/>
            <person name="Watson M."/>
            <person name="Adriaenssens E.M."/>
            <person name="Foster-Nyarko E."/>
            <person name="Jarju S."/>
            <person name="Secka A."/>
            <person name="Antonio M."/>
            <person name="Oren A."/>
            <person name="Chaudhuri R.R."/>
            <person name="La Ragione R."/>
            <person name="Hildebrand F."/>
            <person name="Pallen M.J."/>
        </authorList>
    </citation>
    <scope>NUCLEOTIDE SEQUENCE</scope>
    <source>
        <strain evidence="2">ChiGjej1B1-1692</strain>
    </source>
</reference>
<accession>A0A9D2NUR4</accession>
<dbReference type="SUPFAM" id="SSF53597">
    <property type="entry name" value="Dihydrofolate reductase-like"/>
    <property type="match status" value="1"/>
</dbReference>
<name>A0A9D2NUR4_9FIRM</name>
<protein>
    <submittedName>
        <fullName evidence="2">Dihydrofolate reductase family protein</fullName>
    </submittedName>
</protein>
<feature type="domain" description="Bacterial bifunctional deaminase-reductase C-terminal" evidence="1">
    <location>
        <begin position="2"/>
        <end position="165"/>
    </location>
</feature>
<evidence type="ECO:0000313" key="2">
    <source>
        <dbReference type="EMBL" id="HJC37838.1"/>
    </source>
</evidence>
<proteinExistence type="predicted"/>
<dbReference type="InterPro" id="IPR002734">
    <property type="entry name" value="RibDG_C"/>
</dbReference>
<dbReference type="GO" id="GO:0009231">
    <property type="term" value="P:riboflavin biosynthetic process"/>
    <property type="evidence" value="ECO:0007669"/>
    <property type="project" value="InterPro"/>
</dbReference>